<keyword evidence="1" id="KW-0472">Membrane</keyword>
<dbReference type="Proteomes" id="UP000285478">
    <property type="component" value="Chromosome"/>
</dbReference>
<evidence type="ECO:0000256" key="1">
    <source>
        <dbReference type="SAM" id="Phobius"/>
    </source>
</evidence>
<dbReference type="GO" id="GO:0005886">
    <property type="term" value="C:plasma membrane"/>
    <property type="evidence" value="ECO:0007669"/>
    <property type="project" value="TreeGrafter"/>
</dbReference>
<organism evidence="3 4">
    <name type="scientific">Hydrogenovibrio thermophilus</name>
    <dbReference type="NCBI Taxonomy" id="265883"/>
    <lineage>
        <taxon>Bacteria</taxon>
        <taxon>Pseudomonadati</taxon>
        <taxon>Pseudomonadota</taxon>
        <taxon>Gammaproteobacteria</taxon>
        <taxon>Thiotrichales</taxon>
        <taxon>Piscirickettsiaceae</taxon>
        <taxon>Hydrogenovibrio</taxon>
    </lineage>
</organism>
<dbReference type="InterPro" id="IPR014729">
    <property type="entry name" value="Rossmann-like_a/b/a_fold"/>
</dbReference>
<keyword evidence="4" id="KW-1185">Reference proteome</keyword>
<name>A0A451G576_9GAMM</name>
<dbReference type="KEGG" id="htr:EPV75_02705"/>
<dbReference type="PANTHER" id="PTHR30336">
    <property type="entry name" value="INNER MEMBRANE PROTEIN, PROBABLE PERMEASE"/>
    <property type="match status" value="1"/>
</dbReference>
<dbReference type="PANTHER" id="PTHR30336:SF4">
    <property type="entry name" value="ENVELOPE BIOGENESIS FACTOR ELYC"/>
    <property type="match status" value="1"/>
</dbReference>
<dbReference type="EMBL" id="CP035033">
    <property type="protein sequence ID" value="QAB14653.1"/>
    <property type="molecule type" value="Genomic_DNA"/>
</dbReference>
<reference evidence="3 4" key="1">
    <citation type="journal article" date="2018" name="Environ. Microbiol.">
        <title>Genomes of ubiquitous marine and hypersaline Hydrogenovibrio, Thiomicrorhabdus and Thiomicrospira spp. encode a diversity of mechanisms to sustain chemolithoautotrophy in heterogeneous environments.</title>
        <authorList>
            <person name="Scott K.M."/>
            <person name="Williams J."/>
            <person name="Porter C.M.B."/>
            <person name="Russel S."/>
            <person name="Harmer T.L."/>
            <person name="Paul J.H."/>
            <person name="Antonen K.M."/>
            <person name="Bridges M.K."/>
            <person name="Camper G.J."/>
            <person name="Campla C.K."/>
            <person name="Casella L.G."/>
            <person name="Chase E."/>
            <person name="Conrad J.W."/>
            <person name="Cruz M.C."/>
            <person name="Dunlap D.S."/>
            <person name="Duran L."/>
            <person name="Fahsbender E.M."/>
            <person name="Goldsmith D.B."/>
            <person name="Keeley R.F."/>
            <person name="Kondoff M.R."/>
            <person name="Kussy B.I."/>
            <person name="Lane M.K."/>
            <person name="Lawler S."/>
            <person name="Leigh B.A."/>
            <person name="Lewis C."/>
            <person name="Lostal L.M."/>
            <person name="Marking D."/>
            <person name="Mancera P.A."/>
            <person name="McClenthan E.C."/>
            <person name="McIntyre E.A."/>
            <person name="Mine J.A."/>
            <person name="Modi S."/>
            <person name="Moore B.D."/>
            <person name="Morgan W.A."/>
            <person name="Nelson K.M."/>
            <person name="Nguyen K.N."/>
            <person name="Ogburn N."/>
            <person name="Parrino D.G."/>
            <person name="Pedapudi A.D."/>
            <person name="Pelham R.P."/>
            <person name="Preece A.M."/>
            <person name="Rampersad E.A."/>
            <person name="Richardson J.C."/>
            <person name="Rodgers C.M."/>
            <person name="Schaffer B.L."/>
            <person name="Sheridan N.E."/>
            <person name="Solone M.R."/>
            <person name="Staley Z.R."/>
            <person name="Tabuchi M."/>
            <person name="Waide R.J."/>
            <person name="Wanjugi P.W."/>
            <person name="Young S."/>
            <person name="Clum A."/>
            <person name="Daum C."/>
            <person name="Huntemann M."/>
            <person name="Ivanova N."/>
            <person name="Kyrpides N."/>
            <person name="Mikhailova N."/>
            <person name="Palaniappan K."/>
            <person name="Pillay M."/>
            <person name="Reddy T.B.K."/>
            <person name="Shapiro N."/>
            <person name="Stamatis D."/>
            <person name="Varghese N."/>
            <person name="Woyke T."/>
            <person name="Boden R."/>
            <person name="Freyermuth S.K."/>
            <person name="Kerfeld C.A."/>
        </authorList>
    </citation>
    <scope>NUCLEOTIDE SEQUENCE [LARGE SCALE GENOMIC DNA]</scope>
    <source>
        <strain evidence="3 4">JR-2</strain>
    </source>
</reference>
<dbReference type="GO" id="GO:0000270">
    <property type="term" value="P:peptidoglycan metabolic process"/>
    <property type="evidence" value="ECO:0007669"/>
    <property type="project" value="TreeGrafter"/>
</dbReference>
<evidence type="ECO:0000259" key="2">
    <source>
        <dbReference type="Pfam" id="PF02698"/>
    </source>
</evidence>
<gene>
    <name evidence="3" type="ORF">EPV75_02705</name>
</gene>
<keyword evidence="1" id="KW-1133">Transmembrane helix</keyword>
<dbReference type="InterPro" id="IPR003848">
    <property type="entry name" value="DUF218"/>
</dbReference>
<dbReference type="GO" id="GO:0043164">
    <property type="term" value="P:Gram-negative-bacterium-type cell wall biogenesis"/>
    <property type="evidence" value="ECO:0007669"/>
    <property type="project" value="TreeGrafter"/>
</dbReference>
<dbReference type="Gene3D" id="3.40.50.620">
    <property type="entry name" value="HUPs"/>
    <property type="match status" value="1"/>
</dbReference>
<accession>A0A451G576</accession>
<dbReference type="AlphaFoldDB" id="A0A451G576"/>
<protein>
    <submittedName>
        <fullName evidence="3">YdcF family protein</fullName>
    </submittedName>
</protein>
<keyword evidence="1" id="KW-0812">Transmembrane</keyword>
<evidence type="ECO:0000313" key="4">
    <source>
        <dbReference type="Proteomes" id="UP000285478"/>
    </source>
</evidence>
<feature type="domain" description="DUF218" evidence="2">
    <location>
        <begin position="83"/>
        <end position="250"/>
    </location>
</feature>
<dbReference type="CDD" id="cd06259">
    <property type="entry name" value="YdcF-like"/>
    <property type="match status" value="1"/>
</dbReference>
<proteinExistence type="predicted"/>
<feature type="transmembrane region" description="Helical" evidence="1">
    <location>
        <begin position="12"/>
        <end position="35"/>
    </location>
</feature>
<dbReference type="Pfam" id="PF02698">
    <property type="entry name" value="DUF218"/>
    <property type="match status" value="1"/>
</dbReference>
<feature type="transmembrane region" description="Helical" evidence="1">
    <location>
        <begin position="44"/>
        <end position="65"/>
    </location>
</feature>
<sequence length="276" mass="30809">MDHVFFVLSKVAWALLSPSNLIIILMIIGILFLLFNQIRTAKKILLPTGLIALIILAFPVGDLLIQPLEKRFATPNPMPAKIDGILVLGGGEDLKRSLSWQTPELGLGGDRYIAAKQMATRYPEAPVIFTGGSGSLQLQNQSEKEGGLARQLLTALDIAPNRIIIESDSRNTYENFRNVHPLLPKPDGRYLLITSAFHMPRAVGIANKQGIHVIAYPVDFRSNSDEYRKIDLDFFDHLKSLEPAWKEWIGLTAYYWTGKSSDWFPKPKAPESNASE</sequence>
<dbReference type="InterPro" id="IPR051599">
    <property type="entry name" value="Cell_Envelope_Assoc"/>
</dbReference>
<evidence type="ECO:0000313" key="3">
    <source>
        <dbReference type="EMBL" id="QAB14653.1"/>
    </source>
</evidence>